<evidence type="ECO:0000256" key="8">
    <source>
        <dbReference type="SAM" id="Phobius"/>
    </source>
</evidence>
<dbReference type="SUPFAM" id="SSF52058">
    <property type="entry name" value="L domain-like"/>
    <property type="match status" value="2"/>
</dbReference>
<keyword evidence="5" id="KW-0067">ATP-binding</keyword>
<feature type="compositionally biased region" description="Basic and acidic residues" evidence="7">
    <location>
        <begin position="69"/>
        <end position="78"/>
    </location>
</feature>
<dbReference type="EMBL" id="JABMIG020000575">
    <property type="protein sequence ID" value="KAL3774796.1"/>
    <property type="molecule type" value="Genomic_DNA"/>
</dbReference>
<gene>
    <name evidence="10" type="ORF">HJC23_008218</name>
</gene>
<feature type="compositionally biased region" description="Low complexity" evidence="7">
    <location>
        <begin position="80"/>
        <end position="93"/>
    </location>
</feature>
<evidence type="ECO:0000256" key="7">
    <source>
        <dbReference type="SAM" id="MobiDB-lite"/>
    </source>
</evidence>
<dbReference type="Pfam" id="PF23598">
    <property type="entry name" value="LRR_14"/>
    <property type="match status" value="1"/>
</dbReference>
<dbReference type="GO" id="GO:0016020">
    <property type="term" value="C:membrane"/>
    <property type="evidence" value="ECO:0007669"/>
    <property type="project" value="UniProtKB-SubCell"/>
</dbReference>
<keyword evidence="8" id="KW-0812">Transmembrane</keyword>
<evidence type="ECO:0000259" key="9">
    <source>
        <dbReference type="Pfam" id="PF23598"/>
    </source>
</evidence>
<feature type="region of interest" description="Disordered" evidence="7">
    <location>
        <begin position="203"/>
        <end position="222"/>
    </location>
</feature>
<dbReference type="Proteomes" id="UP001516023">
    <property type="component" value="Unassembled WGS sequence"/>
</dbReference>
<comment type="caution">
    <text evidence="10">The sequence shown here is derived from an EMBL/GenBank/DDBJ whole genome shotgun (WGS) entry which is preliminary data.</text>
</comment>
<feature type="region of interest" description="Disordered" evidence="7">
    <location>
        <begin position="59"/>
        <end position="136"/>
    </location>
</feature>
<proteinExistence type="predicted"/>
<keyword evidence="4" id="KW-0547">Nucleotide-binding</keyword>
<organism evidence="10 11">
    <name type="scientific">Cyclotella cryptica</name>
    <dbReference type="NCBI Taxonomy" id="29204"/>
    <lineage>
        <taxon>Eukaryota</taxon>
        <taxon>Sar</taxon>
        <taxon>Stramenopiles</taxon>
        <taxon>Ochrophyta</taxon>
        <taxon>Bacillariophyta</taxon>
        <taxon>Coscinodiscophyceae</taxon>
        <taxon>Thalassiosirophycidae</taxon>
        <taxon>Stephanodiscales</taxon>
        <taxon>Stephanodiscaceae</taxon>
        <taxon>Cyclotella</taxon>
    </lineage>
</organism>
<evidence type="ECO:0000313" key="11">
    <source>
        <dbReference type="Proteomes" id="UP001516023"/>
    </source>
</evidence>
<keyword evidence="11" id="KW-1185">Reference proteome</keyword>
<reference evidence="10 11" key="1">
    <citation type="journal article" date="2020" name="G3 (Bethesda)">
        <title>Improved Reference Genome for Cyclotella cryptica CCMP332, a Model for Cell Wall Morphogenesis, Salinity Adaptation, and Lipid Production in Diatoms (Bacillariophyta).</title>
        <authorList>
            <person name="Roberts W.R."/>
            <person name="Downey K.M."/>
            <person name="Ruck E.C."/>
            <person name="Traller J.C."/>
            <person name="Alverson A.J."/>
        </authorList>
    </citation>
    <scope>NUCLEOTIDE SEQUENCE [LARGE SCALE GENOMIC DNA]</scope>
    <source>
        <strain evidence="10 11">CCMP332</strain>
    </source>
</reference>
<keyword evidence="2" id="KW-0433">Leucine-rich repeat</keyword>
<keyword evidence="8" id="KW-1133">Transmembrane helix</keyword>
<evidence type="ECO:0000256" key="1">
    <source>
        <dbReference type="ARBA" id="ARBA00004167"/>
    </source>
</evidence>
<dbReference type="InterPro" id="IPR032675">
    <property type="entry name" value="LRR_dom_sf"/>
</dbReference>
<dbReference type="InterPro" id="IPR001611">
    <property type="entry name" value="Leu-rich_rpt"/>
</dbReference>
<evidence type="ECO:0000313" key="10">
    <source>
        <dbReference type="EMBL" id="KAL3774796.1"/>
    </source>
</evidence>
<protein>
    <recommendedName>
        <fullName evidence="9">Disease resistance R13L4/SHOC-2-like LRR domain-containing protein</fullName>
    </recommendedName>
</protein>
<dbReference type="AlphaFoldDB" id="A0ABD3NFF0"/>
<dbReference type="SMART" id="SM00369">
    <property type="entry name" value="LRR_TYP"/>
    <property type="match status" value="6"/>
</dbReference>
<dbReference type="InterPro" id="IPR055414">
    <property type="entry name" value="LRR_R13L4/SHOC2-like"/>
</dbReference>
<evidence type="ECO:0000256" key="6">
    <source>
        <dbReference type="ARBA" id="ARBA00023136"/>
    </source>
</evidence>
<feature type="compositionally biased region" description="Polar residues" evidence="7">
    <location>
        <begin position="203"/>
        <end position="219"/>
    </location>
</feature>
<name>A0ABD3NFF0_9STRA</name>
<evidence type="ECO:0000256" key="4">
    <source>
        <dbReference type="ARBA" id="ARBA00022741"/>
    </source>
</evidence>
<evidence type="ECO:0000256" key="2">
    <source>
        <dbReference type="ARBA" id="ARBA00022614"/>
    </source>
</evidence>
<dbReference type="PANTHER" id="PTHR48056:SF81">
    <property type="entry name" value="RECEPTOR PROTEIN-TYROSINE KINASE CEPR1"/>
    <property type="match status" value="1"/>
</dbReference>
<dbReference type="Pfam" id="PF00560">
    <property type="entry name" value="LRR_1"/>
    <property type="match status" value="4"/>
</dbReference>
<dbReference type="FunFam" id="3.80.10.10:FF:000095">
    <property type="entry name" value="LRR receptor-like serine/threonine-protein kinase GSO1"/>
    <property type="match status" value="1"/>
</dbReference>
<dbReference type="InterPro" id="IPR050647">
    <property type="entry name" value="Plant_LRR-RLKs"/>
</dbReference>
<accession>A0ABD3NFF0</accession>
<dbReference type="InterPro" id="IPR003591">
    <property type="entry name" value="Leu-rich_rpt_typical-subtyp"/>
</dbReference>
<sequence>MKRVVLMSLGRNQYDLAVVLEDVRLRVLGESSCTDHVVDTIKVADGGKGHDVHDLSEASVAKVSTSESNPHEINKDIGHSSSDSFPYDSTSSPQTAKIRAKDRNDNSTSNLLAASSTGSNAKKNDSPNSYDNKEEHKITGSLASLPAHVQHYSDVTDELTHPFSNAGIGMEGEIETLSSTDGDHLSFIPSSLHNYTCADGQTSKKNSSIVTLGGTNEESPPTPLCIQFADHAITEKIYENDPNTGSMSQQSASSEIQPQDYDLPRAYTDVISQSRPNESVNEEEFKEDVLVIPDAFIVEANTPRELHDVEFAELVEPDRSTFSFKKRHACVISIFFAAIVIALSVTVYFRKFKPPSTTLTETPPSLSIKYAIEKNVLQRNVTFDVMDVTDPRALALNWINHKDKMMLVASDENFFQRYILALLAFEFSNLGWISDVKSDGNECNWLGVVCDQDGHVIKLMLDDSGLDGTMPPEIGSLGYLQILTMSGNSLFETLPYELGNLKNMSELYLDGNKFTGPLPSEIGNLERLTALDLSGNDLTGTLPLELGALNKLTKLSFESNQISGTLPSELGNMIELTALMLSGNRFSGTLPPDLGHLSKLVEVDLRNNQLRGILPSELGNLSNLTQLKLSYNAFTGRLPSDLGNLKMLSILDTTKNMFTGSLPSELGHVNKLTELRLDMNEFTGNLPSELGNLNMMTDLMISVNGFNGTLPTEMGNLEELLTISCNGNVFSGTLPTELGRLKKLDTFYLFSNKFDGSIPSELGHLTSLTSFSIYSNQLTGTLPSWIGDFTELRELDVSGNGFAGTLPSELGLLKGLTLFRIDKNEFTGTLPSWIGDLRDLSLLWVNNNQFTGTFPSEIENNLDLASFCLSSNNFTGPLPAEIQVSRDCQY</sequence>
<keyword evidence="6 8" id="KW-0472">Membrane</keyword>
<dbReference type="Gene3D" id="3.80.10.10">
    <property type="entry name" value="Ribonuclease Inhibitor"/>
    <property type="match status" value="5"/>
</dbReference>
<evidence type="ECO:0000256" key="5">
    <source>
        <dbReference type="ARBA" id="ARBA00022840"/>
    </source>
</evidence>
<feature type="domain" description="Disease resistance R13L4/SHOC-2-like LRR" evidence="9">
    <location>
        <begin position="517"/>
        <end position="630"/>
    </location>
</feature>
<feature type="transmembrane region" description="Helical" evidence="8">
    <location>
        <begin position="329"/>
        <end position="349"/>
    </location>
</feature>
<keyword evidence="3" id="KW-0677">Repeat</keyword>
<dbReference type="GO" id="GO:0005524">
    <property type="term" value="F:ATP binding"/>
    <property type="evidence" value="ECO:0007669"/>
    <property type="project" value="UniProtKB-KW"/>
</dbReference>
<dbReference type="FunFam" id="3.80.10.10:FF:000905">
    <property type="entry name" value="Receptor-like protein kinase 7"/>
    <property type="match status" value="1"/>
</dbReference>
<comment type="subcellular location">
    <subcellularLocation>
        <location evidence="1">Membrane</location>
        <topology evidence="1">Single-pass membrane protein</topology>
    </subcellularLocation>
</comment>
<feature type="compositionally biased region" description="Polar residues" evidence="7">
    <location>
        <begin position="106"/>
        <end position="130"/>
    </location>
</feature>
<evidence type="ECO:0000256" key="3">
    <source>
        <dbReference type="ARBA" id="ARBA00022737"/>
    </source>
</evidence>
<dbReference type="PANTHER" id="PTHR48056">
    <property type="entry name" value="LRR RECEPTOR-LIKE SERINE/THREONINE-PROTEIN KINASE-RELATED"/>
    <property type="match status" value="1"/>
</dbReference>